<comment type="caution">
    <text evidence="6">The sequence shown here is derived from an EMBL/GenBank/DDBJ whole genome shotgun (WGS) entry which is preliminary data.</text>
</comment>
<evidence type="ECO:0000259" key="4">
    <source>
        <dbReference type="Pfam" id="PF01408"/>
    </source>
</evidence>
<dbReference type="Gene3D" id="3.40.50.720">
    <property type="entry name" value="NAD(P)-binding Rossmann-like Domain"/>
    <property type="match status" value="1"/>
</dbReference>
<dbReference type="PANTHER" id="PTHR43708:SF5">
    <property type="entry name" value="CONSERVED EXPRESSED OXIDOREDUCTASE (EUROFUNG)-RELATED"/>
    <property type="match status" value="1"/>
</dbReference>
<dbReference type="Gene3D" id="3.30.360.10">
    <property type="entry name" value="Dihydrodipicolinate Reductase, domain 2"/>
    <property type="match status" value="1"/>
</dbReference>
<name>A0ABS4WNP7_9MICO</name>
<dbReference type="InterPro" id="IPR055170">
    <property type="entry name" value="GFO_IDH_MocA-like_dom"/>
</dbReference>
<organism evidence="6 7">
    <name type="scientific">Microbacterium phyllosphaerae</name>
    <dbReference type="NCBI Taxonomy" id="124798"/>
    <lineage>
        <taxon>Bacteria</taxon>
        <taxon>Bacillati</taxon>
        <taxon>Actinomycetota</taxon>
        <taxon>Actinomycetes</taxon>
        <taxon>Micrococcales</taxon>
        <taxon>Microbacteriaceae</taxon>
        <taxon>Microbacterium</taxon>
    </lineage>
</organism>
<keyword evidence="7" id="KW-1185">Reference proteome</keyword>
<dbReference type="InterPro" id="IPR051317">
    <property type="entry name" value="Gfo/Idh/MocA_oxidoreduct"/>
</dbReference>
<evidence type="ECO:0000256" key="1">
    <source>
        <dbReference type="ARBA" id="ARBA00010928"/>
    </source>
</evidence>
<protein>
    <submittedName>
        <fullName evidence="6">Dehydrogenase</fullName>
    </submittedName>
</protein>
<feature type="domain" description="GFO/IDH/MocA-like oxidoreductase" evidence="5">
    <location>
        <begin position="131"/>
        <end position="250"/>
    </location>
</feature>
<feature type="domain" description="Gfo/Idh/MocA-like oxidoreductase N-terminal" evidence="4">
    <location>
        <begin position="3"/>
        <end position="121"/>
    </location>
</feature>
<dbReference type="SUPFAM" id="SSF55347">
    <property type="entry name" value="Glyceraldehyde-3-phosphate dehydrogenase-like, C-terminal domain"/>
    <property type="match status" value="1"/>
</dbReference>
<dbReference type="EMBL" id="JAGIOA010000001">
    <property type="protein sequence ID" value="MBP2377824.1"/>
    <property type="molecule type" value="Genomic_DNA"/>
</dbReference>
<sequence length="338" mass="36125">MTIRTAIIGYGTGGRVFHGPLIDATEGLEVSAIVTSNPDRSQHAQGRYPRAAVFDDVDALFAAGGFDLLVVTSPNETHVPFARRAVDAGIPVVLDKPLATSVDDARAIVDDAERAGVLLTVFQNRRWDGDFLTLREVIAEGALGDIHQFDSAFEWWAPELGARWKDTASPEQGGGILFDLGPHLIDQALMLFGDVIDVHGELDNRRGGGADDDAFVSLTHASGVRSRLWMSAIAPSNRPRFRVVGSTGVFESHGLDPQEQQAIAGMHPTEAGFGVHDDGRVATLSTADGDQPLPLCAGEHRAFYALLLEALTAGRPLPVDPADSIRGLQLIESARGAR</sequence>
<keyword evidence="3" id="KW-0520">NAD</keyword>
<accession>A0ABS4WNP7</accession>
<dbReference type="PANTHER" id="PTHR43708">
    <property type="entry name" value="CONSERVED EXPRESSED OXIDOREDUCTASE (EUROFUNG)"/>
    <property type="match status" value="1"/>
</dbReference>
<dbReference type="RefSeq" id="WP_210097129.1">
    <property type="nucleotide sequence ID" value="NZ_BAAAIO010000001.1"/>
</dbReference>
<dbReference type="Proteomes" id="UP000703720">
    <property type="component" value="Unassembled WGS sequence"/>
</dbReference>
<evidence type="ECO:0000313" key="7">
    <source>
        <dbReference type="Proteomes" id="UP000703720"/>
    </source>
</evidence>
<dbReference type="Pfam" id="PF22725">
    <property type="entry name" value="GFO_IDH_MocA_C3"/>
    <property type="match status" value="1"/>
</dbReference>
<evidence type="ECO:0000259" key="5">
    <source>
        <dbReference type="Pfam" id="PF22725"/>
    </source>
</evidence>
<keyword evidence="2" id="KW-0560">Oxidoreductase</keyword>
<dbReference type="InterPro" id="IPR000683">
    <property type="entry name" value="Gfo/Idh/MocA-like_OxRdtase_N"/>
</dbReference>
<evidence type="ECO:0000256" key="3">
    <source>
        <dbReference type="ARBA" id="ARBA00023027"/>
    </source>
</evidence>
<dbReference type="SUPFAM" id="SSF51735">
    <property type="entry name" value="NAD(P)-binding Rossmann-fold domains"/>
    <property type="match status" value="1"/>
</dbReference>
<proteinExistence type="inferred from homology"/>
<dbReference type="Pfam" id="PF01408">
    <property type="entry name" value="GFO_IDH_MocA"/>
    <property type="match status" value="1"/>
</dbReference>
<dbReference type="InterPro" id="IPR036291">
    <property type="entry name" value="NAD(P)-bd_dom_sf"/>
</dbReference>
<gene>
    <name evidence="6" type="ORF">JOF42_001319</name>
</gene>
<comment type="similarity">
    <text evidence="1">Belongs to the Gfo/Idh/MocA family.</text>
</comment>
<evidence type="ECO:0000256" key="2">
    <source>
        <dbReference type="ARBA" id="ARBA00023002"/>
    </source>
</evidence>
<reference evidence="6 7" key="1">
    <citation type="submission" date="2021-03" db="EMBL/GenBank/DDBJ databases">
        <title>Sequencing the genomes of 1000 actinobacteria strains.</title>
        <authorList>
            <person name="Klenk H.-P."/>
        </authorList>
    </citation>
    <scope>NUCLEOTIDE SEQUENCE [LARGE SCALE GENOMIC DNA]</scope>
    <source>
        <strain evidence="6 7">DSM 13468</strain>
    </source>
</reference>
<evidence type="ECO:0000313" key="6">
    <source>
        <dbReference type="EMBL" id="MBP2377824.1"/>
    </source>
</evidence>